<evidence type="ECO:0000313" key="1">
    <source>
        <dbReference type="EMBL" id="MDT2403414.1"/>
    </source>
</evidence>
<organism evidence="4 6">
    <name type="scientific">Enterococcus avium</name>
    <name type="common">Streptococcus avium</name>
    <dbReference type="NCBI Taxonomy" id="33945"/>
    <lineage>
        <taxon>Bacteria</taxon>
        <taxon>Bacillati</taxon>
        <taxon>Bacillota</taxon>
        <taxon>Bacilli</taxon>
        <taxon>Lactobacillales</taxon>
        <taxon>Enterococcaceae</taxon>
        <taxon>Enterococcus</taxon>
    </lineage>
</organism>
<protein>
    <recommendedName>
        <fullName evidence="8">DUF2187 domain-containing protein</fullName>
    </recommendedName>
</protein>
<reference evidence="4 6" key="1">
    <citation type="submission" date="2017-10" db="EMBL/GenBank/DDBJ databases">
        <title>FDA dAtabase for Regulatory Grade micrObial Sequences (FDA-ARGOS): Supporting development and validation of Infectious Disease Dx tests.</title>
        <authorList>
            <person name="Campos J."/>
            <person name="Goldberg B."/>
            <person name="Tallon L.J."/>
            <person name="Sadzewicz L."/>
            <person name="Sengamalay N."/>
            <person name="Ott S."/>
            <person name="Godinez A."/>
            <person name="Nagaraj S."/>
            <person name="Vyas G."/>
            <person name="Aluvathingal J."/>
            <person name="Nadendla S."/>
            <person name="Geyer C."/>
            <person name="Nandy P."/>
            <person name="Hobson J."/>
            <person name="Sichtig H."/>
        </authorList>
    </citation>
    <scope>NUCLEOTIDE SEQUENCE [LARGE SCALE GENOMIC DNA]</scope>
    <source>
        <strain evidence="4 6">FDAARGOS_185</strain>
    </source>
</reference>
<comment type="caution">
    <text evidence="4">The sequence shown here is derived from an EMBL/GenBank/DDBJ whole genome shotgun (WGS) entry which is preliminary data.</text>
</comment>
<evidence type="ECO:0000313" key="4">
    <source>
        <dbReference type="EMBL" id="TRZ34177.1"/>
    </source>
</evidence>
<reference evidence="3 5" key="2">
    <citation type="submission" date="2018-12" db="EMBL/GenBank/DDBJ databases">
        <title>A novel vanA-carrying plasmid in a clinical isolate of Enterococcus avium.</title>
        <authorList>
            <person name="Bernasconi O.J."/>
            <person name="Luzzaro F."/>
            <person name="Endimiani A."/>
        </authorList>
    </citation>
    <scope>NUCLEOTIDE SEQUENCE [LARGE SCALE GENOMIC DNA]</scope>
    <source>
        <strain evidence="3 5">LC0559/18</strain>
    </source>
</reference>
<dbReference type="RefSeq" id="WP_016182153.1">
    <property type="nucleotide sequence ID" value="NZ_CAAKNX010000025.1"/>
</dbReference>
<evidence type="ECO:0000313" key="6">
    <source>
        <dbReference type="Proteomes" id="UP000316316"/>
    </source>
</evidence>
<dbReference type="Proteomes" id="UP001260773">
    <property type="component" value="Unassembled WGS sequence"/>
</dbReference>
<proteinExistence type="predicted"/>
<gene>
    <name evidence="4" type="ORF">AUF17_08880</name>
    <name evidence="3" type="ORF">EK398_09335</name>
    <name evidence="1" type="ORF">P7D43_13655</name>
    <name evidence="2" type="ORF">P7D79_10560</name>
</gene>
<dbReference type="EMBL" id="JARPWY010000025">
    <property type="protein sequence ID" value="MDT2514654.1"/>
    <property type="molecule type" value="Genomic_DNA"/>
</dbReference>
<dbReference type="Proteomes" id="UP000316316">
    <property type="component" value="Unassembled WGS sequence"/>
</dbReference>
<sequence>MEITETIEIGLAYECKAIGIKNEVVGVVEQLYNNTVLINVVRCAPSDRATVIELQNRLLVKYEDVHACIEVECTA</sequence>
<evidence type="ECO:0008006" key="8">
    <source>
        <dbReference type="Google" id="ProtNLM"/>
    </source>
</evidence>
<dbReference type="Proteomes" id="UP000288388">
    <property type="component" value="Unassembled WGS sequence"/>
</dbReference>
<name>A0A2N8PUZ8_ENTAV</name>
<evidence type="ECO:0000313" key="3">
    <source>
        <dbReference type="EMBL" id="RVU95045.1"/>
    </source>
</evidence>
<accession>A0A2N8PUZ8</accession>
<reference evidence="1 7" key="3">
    <citation type="submission" date="2023-03" db="EMBL/GenBank/DDBJ databases">
        <authorList>
            <person name="Shen W."/>
            <person name="Cai J."/>
        </authorList>
    </citation>
    <scope>NUCLEOTIDE SEQUENCE [LARGE SCALE GENOMIC DNA]</scope>
    <source>
        <strain evidence="1">P33-2</strain>
        <strain evidence="2 7">Y2</strain>
    </source>
</reference>
<dbReference type="AlphaFoldDB" id="A0A2N8PUZ8"/>
<evidence type="ECO:0000313" key="5">
    <source>
        <dbReference type="Proteomes" id="UP000288388"/>
    </source>
</evidence>
<dbReference type="GeneID" id="69567851"/>
<dbReference type="Proteomes" id="UP001264335">
    <property type="component" value="Unassembled WGS sequence"/>
</dbReference>
<dbReference type="EMBL" id="JARPWH010000050">
    <property type="protein sequence ID" value="MDT2403414.1"/>
    <property type="molecule type" value="Genomic_DNA"/>
</dbReference>
<dbReference type="EMBL" id="PDXQ01000001">
    <property type="protein sequence ID" value="TRZ34177.1"/>
    <property type="molecule type" value="Genomic_DNA"/>
</dbReference>
<dbReference type="EMBL" id="RYZS01000001">
    <property type="protein sequence ID" value="RVU95045.1"/>
    <property type="molecule type" value="Genomic_DNA"/>
</dbReference>
<evidence type="ECO:0000313" key="7">
    <source>
        <dbReference type="Proteomes" id="UP001264335"/>
    </source>
</evidence>
<evidence type="ECO:0000313" key="2">
    <source>
        <dbReference type="EMBL" id="MDT2514654.1"/>
    </source>
</evidence>